<keyword evidence="8" id="KW-1185">Reference proteome</keyword>
<evidence type="ECO:0000256" key="2">
    <source>
        <dbReference type="ARBA" id="ARBA00022692"/>
    </source>
</evidence>
<keyword evidence="3" id="KW-0133">Cell shape</keyword>
<protein>
    <submittedName>
        <fullName evidence="7">Rod shape-determining protein RodA</fullName>
    </submittedName>
</protein>
<gene>
    <name evidence="7" type="ORF">J8TS2_10160</name>
</gene>
<evidence type="ECO:0000256" key="5">
    <source>
        <dbReference type="ARBA" id="ARBA00023136"/>
    </source>
</evidence>
<dbReference type="Proteomes" id="UP000679950">
    <property type="component" value="Unassembled WGS sequence"/>
</dbReference>
<dbReference type="PANTHER" id="PTHR30474">
    <property type="entry name" value="CELL CYCLE PROTEIN"/>
    <property type="match status" value="1"/>
</dbReference>
<dbReference type="RefSeq" id="WP_212965674.1">
    <property type="nucleotide sequence ID" value="NZ_BORB01000006.1"/>
</dbReference>
<feature type="transmembrane region" description="Helical" evidence="6">
    <location>
        <begin position="182"/>
        <end position="198"/>
    </location>
</feature>
<accession>A0ABQ4KFE3</accession>
<dbReference type="InterPro" id="IPR001182">
    <property type="entry name" value="FtsW/RodA"/>
</dbReference>
<feature type="transmembrane region" description="Helical" evidence="6">
    <location>
        <begin position="77"/>
        <end position="95"/>
    </location>
</feature>
<evidence type="ECO:0000313" key="8">
    <source>
        <dbReference type="Proteomes" id="UP000679950"/>
    </source>
</evidence>
<feature type="transmembrane region" description="Helical" evidence="6">
    <location>
        <begin position="53"/>
        <end position="70"/>
    </location>
</feature>
<name>A0ABQ4KFE3_9BACI</name>
<dbReference type="Pfam" id="PF01098">
    <property type="entry name" value="FTSW_RODA_SPOVE"/>
    <property type="match status" value="1"/>
</dbReference>
<evidence type="ECO:0000256" key="1">
    <source>
        <dbReference type="ARBA" id="ARBA00004141"/>
    </source>
</evidence>
<feature type="transmembrane region" description="Helical" evidence="6">
    <location>
        <begin position="367"/>
        <end position="387"/>
    </location>
</feature>
<feature type="transmembrane region" description="Helical" evidence="6">
    <location>
        <begin position="205"/>
        <end position="225"/>
    </location>
</feature>
<comment type="subcellular location">
    <subcellularLocation>
        <location evidence="1">Membrane</location>
        <topology evidence="1">Multi-pass membrane protein</topology>
    </subcellularLocation>
</comment>
<feature type="transmembrane region" description="Helical" evidence="6">
    <location>
        <begin position="115"/>
        <end position="139"/>
    </location>
</feature>
<keyword evidence="4 6" id="KW-1133">Transmembrane helix</keyword>
<evidence type="ECO:0000256" key="6">
    <source>
        <dbReference type="SAM" id="Phobius"/>
    </source>
</evidence>
<keyword evidence="2 6" id="KW-0812">Transmembrane</keyword>
<dbReference type="EMBL" id="BORB01000006">
    <property type="protein sequence ID" value="GIN56697.1"/>
    <property type="molecule type" value="Genomic_DNA"/>
</dbReference>
<keyword evidence="5 6" id="KW-0472">Membrane</keyword>
<evidence type="ECO:0000256" key="4">
    <source>
        <dbReference type="ARBA" id="ARBA00022989"/>
    </source>
</evidence>
<sequence>MTTSKKTIPKIDYGIILTLMLMALVSLIAIYSAQKTGQYKVGEHNMNFVPKQIQWYVIGSVAAYVMMRFDSDQLKKVSWYAYGICAFSLLGLLAIDALHFPKEFFLAPERNGARSWYQIPGAGLIQPAEFMKIFLIMVLAKVTSGHHVKFVHKTLKSDFWLLIKLSVVTGVPALLILKQPDLGTALVFIAILLAVILVSGISWKILVPLFTVCGIVGSVLLYIAIYHHELLQGVLEAHQYKRIYSWLDPWNFRTDEGYQLVNALQSIGSGMTTGKGFYNGEVYMPESHSDFIFTTIGEEFGFVGASIVISLFFLLIYQITKTGLDTKNPFYSYMCAGVVAMIAFHVFQNIGMTIGLMPITGIPLPFISYGGSGLLANMMVIGIVLSVRYHYKRYMFASDEE</sequence>
<dbReference type="PANTHER" id="PTHR30474:SF1">
    <property type="entry name" value="PEPTIDOGLYCAN GLYCOSYLTRANSFERASE MRDB"/>
    <property type="match status" value="1"/>
</dbReference>
<feature type="transmembrane region" description="Helical" evidence="6">
    <location>
        <begin position="330"/>
        <end position="347"/>
    </location>
</feature>
<evidence type="ECO:0000256" key="3">
    <source>
        <dbReference type="ARBA" id="ARBA00022960"/>
    </source>
</evidence>
<organism evidence="7 8">
    <name type="scientific">Lederbergia ruris</name>
    <dbReference type="NCBI Taxonomy" id="217495"/>
    <lineage>
        <taxon>Bacteria</taxon>
        <taxon>Bacillati</taxon>
        <taxon>Bacillota</taxon>
        <taxon>Bacilli</taxon>
        <taxon>Bacillales</taxon>
        <taxon>Bacillaceae</taxon>
        <taxon>Lederbergia</taxon>
    </lineage>
</organism>
<reference evidence="7 8" key="1">
    <citation type="submission" date="2021-03" db="EMBL/GenBank/DDBJ databases">
        <title>Antimicrobial resistance genes in bacteria isolated from Japanese honey, and their potential for conferring macrolide and lincosamide resistance in the American foulbrood pathogen Paenibacillus larvae.</title>
        <authorList>
            <person name="Okamoto M."/>
            <person name="Kumagai M."/>
            <person name="Kanamori H."/>
            <person name="Takamatsu D."/>
        </authorList>
    </citation>
    <scope>NUCLEOTIDE SEQUENCE [LARGE SCALE GENOMIC DNA]</scope>
    <source>
        <strain evidence="7 8">J8TS2</strain>
    </source>
</reference>
<evidence type="ECO:0000313" key="7">
    <source>
        <dbReference type="EMBL" id="GIN56697.1"/>
    </source>
</evidence>
<feature type="transmembrane region" description="Helical" evidence="6">
    <location>
        <begin position="159"/>
        <end position="176"/>
    </location>
</feature>
<feature type="transmembrane region" description="Helical" evidence="6">
    <location>
        <begin position="12"/>
        <end position="33"/>
    </location>
</feature>
<feature type="transmembrane region" description="Helical" evidence="6">
    <location>
        <begin position="300"/>
        <end position="318"/>
    </location>
</feature>
<comment type="caution">
    <text evidence="7">The sequence shown here is derived from an EMBL/GenBank/DDBJ whole genome shotgun (WGS) entry which is preliminary data.</text>
</comment>
<proteinExistence type="predicted"/>